<dbReference type="Gene3D" id="2.130.10.10">
    <property type="entry name" value="YVTN repeat-like/Quinoprotein amine dehydrogenase"/>
    <property type="match status" value="1"/>
</dbReference>
<dbReference type="InterPro" id="IPR001680">
    <property type="entry name" value="WD40_rpt"/>
</dbReference>
<evidence type="ECO:0008006" key="7">
    <source>
        <dbReference type="Google" id="ProtNLM"/>
    </source>
</evidence>
<name>A0AAD5WAH1_9POAL</name>
<dbReference type="GO" id="GO:1990904">
    <property type="term" value="C:ribonucleoprotein complex"/>
    <property type="evidence" value="ECO:0007669"/>
    <property type="project" value="UniProtKB-KW"/>
</dbReference>
<dbReference type="GO" id="GO:0045182">
    <property type="term" value="F:translation regulator activity"/>
    <property type="evidence" value="ECO:0007669"/>
    <property type="project" value="InterPro"/>
</dbReference>
<proteinExistence type="inferred from homology"/>
<feature type="repeat" description="WD" evidence="3">
    <location>
        <begin position="160"/>
        <end position="201"/>
    </location>
</feature>
<feature type="repeat" description="WD" evidence="3">
    <location>
        <begin position="258"/>
        <end position="286"/>
    </location>
</feature>
<feature type="repeat" description="WD" evidence="3">
    <location>
        <begin position="116"/>
        <end position="159"/>
    </location>
</feature>
<dbReference type="Proteomes" id="UP001210211">
    <property type="component" value="Unassembled WGS sequence"/>
</dbReference>
<feature type="region of interest" description="Disordered" evidence="4">
    <location>
        <begin position="1"/>
        <end position="70"/>
    </location>
</feature>
<keyword evidence="3" id="KW-0853">WD repeat</keyword>
<dbReference type="PROSITE" id="PS50294">
    <property type="entry name" value="WD_REPEATS_REGION"/>
    <property type="match status" value="3"/>
</dbReference>
<evidence type="ECO:0000313" key="5">
    <source>
        <dbReference type="EMBL" id="KAJ3684961.1"/>
    </source>
</evidence>
<keyword evidence="6" id="KW-1185">Reference proteome</keyword>
<dbReference type="InterPro" id="IPR015943">
    <property type="entry name" value="WD40/YVTN_repeat-like_dom_sf"/>
</dbReference>
<dbReference type="GO" id="GO:0043022">
    <property type="term" value="F:ribosome binding"/>
    <property type="evidence" value="ECO:0007669"/>
    <property type="project" value="InterPro"/>
</dbReference>
<comment type="similarity">
    <text evidence="1">Belongs to the WD repeat G protein beta family. Ribosomal protein RACK1 subfamily.</text>
</comment>
<dbReference type="Pfam" id="PF00400">
    <property type="entry name" value="WD40"/>
    <property type="match status" value="4"/>
</dbReference>
<reference evidence="5 6" key="1">
    <citation type="journal article" date="2022" name="Cell">
        <title>Repeat-based holocentromeres influence genome architecture and karyotype evolution.</title>
        <authorList>
            <person name="Hofstatter P.G."/>
            <person name="Thangavel G."/>
            <person name="Lux T."/>
            <person name="Neumann P."/>
            <person name="Vondrak T."/>
            <person name="Novak P."/>
            <person name="Zhang M."/>
            <person name="Costa L."/>
            <person name="Castellani M."/>
            <person name="Scott A."/>
            <person name="Toegelov H."/>
            <person name="Fuchs J."/>
            <person name="Mata-Sucre Y."/>
            <person name="Dias Y."/>
            <person name="Vanzela A.L.L."/>
            <person name="Huettel B."/>
            <person name="Almeida C.C.S."/>
            <person name="Simkova H."/>
            <person name="Souza G."/>
            <person name="Pedrosa-Harand A."/>
            <person name="Macas J."/>
            <person name="Mayer K.F.X."/>
            <person name="Houben A."/>
            <person name="Marques A."/>
        </authorList>
    </citation>
    <scope>NUCLEOTIDE SEQUENCE [LARGE SCALE GENOMIC DNA]</scope>
    <source>
        <strain evidence="5">RhyTen1mFocal</strain>
    </source>
</reference>
<keyword evidence="2" id="KW-0687">Ribonucleoprotein</keyword>
<dbReference type="InterPro" id="IPR045223">
    <property type="entry name" value="RACK1-like"/>
</dbReference>
<evidence type="ECO:0000313" key="6">
    <source>
        <dbReference type="Proteomes" id="UP001210211"/>
    </source>
</evidence>
<dbReference type="SMART" id="SM00320">
    <property type="entry name" value="WD40"/>
    <property type="match status" value="4"/>
</dbReference>
<dbReference type="SUPFAM" id="SSF50978">
    <property type="entry name" value="WD40 repeat-like"/>
    <property type="match status" value="1"/>
</dbReference>
<feature type="compositionally biased region" description="Polar residues" evidence="4">
    <location>
        <begin position="24"/>
        <end position="49"/>
    </location>
</feature>
<evidence type="ECO:0000256" key="4">
    <source>
        <dbReference type="SAM" id="MobiDB-lite"/>
    </source>
</evidence>
<comment type="caution">
    <text evidence="5">The sequence shown here is derived from an EMBL/GenBank/DDBJ whole genome shotgun (WGS) entry which is preliminary data.</text>
</comment>
<gene>
    <name evidence="5" type="ORF">LUZ61_014125</name>
</gene>
<evidence type="ECO:0000256" key="3">
    <source>
        <dbReference type="PROSITE-ProRule" id="PRU00221"/>
    </source>
</evidence>
<protein>
    <recommendedName>
        <fullName evidence="7">Guanine nucleotide-binding protein subunit beta-like protein</fullName>
    </recommendedName>
</protein>
<dbReference type="AlphaFoldDB" id="A0AAD5WAH1"/>
<evidence type="ECO:0000256" key="1">
    <source>
        <dbReference type="ARBA" id="ARBA00007253"/>
    </source>
</evidence>
<evidence type="ECO:0000256" key="2">
    <source>
        <dbReference type="ARBA" id="ARBA00023274"/>
    </source>
</evidence>
<dbReference type="PROSITE" id="PS50082">
    <property type="entry name" value="WD_REPEATS_2"/>
    <property type="match status" value="3"/>
</dbReference>
<dbReference type="InterPro" id="IPR036322">
    <property type="entry name" value="WD40_repeat_dom_sf"/>
</dbReference>
<sequence>MYSTQSDLSGHGRFHPHPSFLAGESSTAPLAAQNTFSNDQAGSNSTSNQGRGSFSGKAKGKGRGSGSNTDKSIQCQICLKWGHDAGKCYRRFDNLYSDEPLNTLQECKYAFQEVDPDAHADYVSCISFSPNAWPPVFVSGSWDRTVKVWNATNLKLRYTLRGHKGRVKAVAISPDGSLCASGGDSCVILLWDLAEGRRLYTLDAGAHIHALCFCPNKYWLAVCAETSVQIWDLESKVMQDFKPDDRPRKWTNHYCTRLDWSADGNTLFTGYSDGAIRVWRVAGGNY</sequence>
<dbReference type="PANTHER" id="PTHR19868">
    <property type="entry name" value="RECEPTOR FOR ACTIVATED PROTEIN KINASE C RACK1"/>
    <property type="match status" value="1"/>
</dbReference>
<organism evidence="5 6">
    <name type="scientific">Rhynchospora tenuis</name>
    <dbReference type="NCBI Taxonomy" id="198213"/>
    <lineage>
        <taxon>Eukaryota</taxon>
        <taxon>Viridiplantae</taxon>
        <taxon>Streptophyta</taxon>
        <taxon>Embryophyta</taxon>
        <taxon>Tracheophyta</taxon>
        <taxon>Spermatophyta</taxon>
        <taxon>Magnoliopsida</taxon>
        <taxon>Liliopsida</taxon>
        <taxon>Poales</taxon>
        <taxon>Cyperaceae</taxon>
        <taxon>Cyperoideae</taxon>
        <taxon>Rhynchosporeae</taxon>
        <taxon>Rhynchospora</taxon>
    </lineage>
</organism>
<dbReference type="FunFam" id="2.130.10.10:FF:000615">
    <property type="entry name" value="Receptor for activated C kinase 1"/>
    <property type="match status" value="1"/>
</dbReference>
<dbReference type="EMBL" id="JAMRDG010000002">
    <property type="protein sequence ID" value="KAJ3684961.1"/>
    <property type="molecule type" value="Genomic_DNA"/>
</dbReference>
<accession>A0AAD5WAH1</accession>